<proteinExistence type="predicted"/>
<protein>
    <submittedName>
        <fullName evidence="4">Uncharacterized protein</fullName>
    </submittedName>
</protein>
<accession>A0A0G1CGD5</accession>
<dbReference type="EMBL" id="LCDO01000001">
    <property type="protein sequence ID" value="KKS57616.1"/>
    <property type="molecule type" value="Genomic_DNA"/>
</dbReference>
<feature type="compositionally biased region" description="Acidic residues" evidence="2">
    <location>
        <begin position="143"/>
        <end position="155"/>
    </location>
</feature>
<reference evidence="4 5" key="1">
    <citation type="journal article" date="2015" name="Nature">
        <title>rRNA introns, odd ribosomes, and small enigmatic genomes across a large radiation of phyla.</title>
        <authorList>
            <person name="Brown C.T."/>
            <person name="Hug L.A."/>
            <person name="Thomas B.C."/>
            <person name="Sharon I."/>
            <person name="Castelle C.J."/>
            <person name="Singh A."/>
            <person name="Wilkins M.J."/>
            <person name="Williams K.H."/>
            <person name="Banfield J.F."/>
        </authorList>
    </citation>
    <scope>NUCLEOTIDE SEQUENCE [LARGE SCALE GENOMIC DNA]</scope>
</reference>
<organism evidence="4 5">
    <name type="scientific">Candidatus Magasanikbacteria bacterium GW2011_GWA2_42_32</name>
    <dbReference type="NCBI Taxonomy" id="1619039"/>
    <lineage>
        <taxon>Bacteria</taxon>
        <taxon>Candidatus Magasanikiibacteriota</taxon>
    </lineage>
</organism>
<evidence type="ECO:0000313" key="4">
    <source>
        <dbReference type="EMBL" id="KKS57616.1"/>
    </source>
</evidence>
<feature type="transmembrane region" description="Helical" evidence="3">
    <location>
        <begin position="61"/>
        <end position="85"/>
    </location>
</feature>
<feature type="transmembrane region" description="Helical" evidence="3">
    <location>
        <begin position="91"/>
        <end position="112"/>
    </location>
</feature>
<keyword evidence="3" id="KW-0812">Transmembrane</keyword>
<gene>
    <name evidence="4" type="ORF">UV20_C0001G0256</name>
</gene>
<keyword evidence="1" id="KW-0175">Coiled coil</keyword>
<feature type="coiled-coil region" evidence="1">
    <location>
        <begin position="19"/>
        <end position="53"/>
    </location>
</feature>
<dbReference type="Proteomes" id="UP000034837">
    <property type="component" value="Unassembled WGS sequence"/>
</dbReference>
<keyword evidence="3" id="KW-1133">Transmembrane helix</keyword>
<feature type="region of interest" description="Disordered" evidence="2">
    <location>
        <begin position="119"/>
        <end position="173"/>
    </location>
</feature>
<comment type="caution">
    <text evidence="4">The sequence shown here is derived from an EMBL/GenBank/DDBJ whole genome shotgun (WGS) entry which is preliminary data.</text>
</comment>
<evidence type="ECO:0000256" key="2">
    <source>
        <dbReference type="SAM" id="MobiDB-lite"/>
    </source>
</evidence>
<sequence length="173" mass="19708">METRRVLLSEISKMHWLEAKELRNQNIELEDMVENLQGELQKIQAIKDSENRALFLETEEFCWKLGVSYIGNIVLLLILVAGVLFFTDLPWIIKALSATALAVVGGALTYIFHHQWRKNPASTEEEESDDLVMTNEDSSPEVANDDEEEKEEELADEYHGRDSSLGPNEDNLS</sequence>
<evidence type="ECO:0000313" key="5">
    <source>
        <dbReference type="Proteomes" id="UP000034837"/>
    </source>
</evidence>
<keyword evidence="3" id="KW-0472">Membrane</keyword>
<evidence type="ECO:0000256" key="3">
    <source>
        <dbReference type="SAM" id="Phobius"/>
    </source>
</evidence>
<evidence type="ECO:0000256" key="1">
    <source>
        <dbReference type="SAM" id="Coils"/>
    </source>
</evidence>
<name>A0A0G1CGD5_9BACT</name>
<dbReference type="AlphaFoldDB" id="A0A0G1CGD5"/>